<dbReference type="EMBL" id="JAHLJV010000009">
    <property type="protein sequence ID" value="KAK1597048.1"/>
    <property type="molecule type" value="Genomic_DNA"/>
</dbReference>
<name>A0AAD8V988_9PEZI</name>
<reference evidence="2" key="1">
    <citation type="submission" date="2021-06" db="EMBL/GenBank/DDBJ databases">
        <title>Comparative genomics, transcriptomics and evolutionary studies reveal genomic signatures of adaptation to plant cell wall in hemibiotrophic fungi.</title>
        <authorList>
            <consortium name="DOE Joint Genome Institute"/>
            <person name="Baroncelli R."/>
            <person name="Diaz J.F."/>
            <person name="Benocci T."/>
            <person name="Peng M."/>
            <person name="Battaglia E."/>
            <person name="Haridas S."/>
            <person name="Andreopoulos W."/>
            <person name="Labutti K."/>
            <person name="Pangilinan J."/>
            <person name="Floch G.L."/>
            <person name="Makela M.R."/>
            <person name="Henrissat B."/>
            <person name="Grigoriev I.V."/>
            <person name="Crouch J.A."/>
            <person name="De Vries R.P."/>
            <person name="Sukno S.A."/>
            <person name="Thon M.R."/>
        </authorList>
    </citation>
    <scope>NUCLEOTIDE SEQUENCE</scope>
    <source>
        <strain evidence="2">CBS 125086</strain>
    </source>
</reference>
<dbReference type="AlphaFoldDB" id="A0AAD8V988"/>
<evidence type="ECO:0000313" key="3">
    <source>
        <dbReference type="Proteomes" id="UP001230504"/>
    </source>
</evidence>
<organism evidence="2 3">
    <name type="scientific">Colletotrichum navitas</name>
    <dbReference type="NCBI Taxonomy" id="681940"/>
    <lineage>
        <taxon>Eukaryota</taxon>
        <taxon>Fungi</taxon>
        <taxon>Dikarya</taxon>
        <taxon>Ascomycota</taxon>
        <taxon>Pezizomycotina</taxon>
        <taxon>Sordariomycetes</taxon>
        <taxon>Hypocreomycetidae</taxon>
        <taxon>Glomerellales</taxon>
        <taxon>Glomerellaceae</taxon>
        <taxon>Colletotrichum</taxon>
        <taxon>Colletotrichum graminicola species complex</taxon>
    </lineage>
</organism>
<dbReference type="Proteomes" id="UP001230504">
    <property type="component" value="Unassembled WGS sequence"/>
</dbReference>
<feature type="compositionally biased region" description="Basic and acidic residues" evidence="1">
    <location>
        <begin position="44"/>
        <end position="55"/>
    </location>
</feature>
<evidence type="ECO:0000313" key="2">
    <source>
        <dbReference type="EMBL" id="KAK1597048.1"/>
    </source>
</evidence>
<keyword evidence="3" id="KW-1185">Reference proteome</keyword>
<proteinExistence type="predicted"/>
<protein>
    <submittedName>
        <fullName evidence="2">Uncharacterized protein</fullName>
    </submittedName>
</protein>
<comment type="caution">
    <text evidence="2">The sequence shown here is derived from an EMBL/GenBank/DDBJ whole genome shotgun (WGS) entry which is preliminary data.</text>
</comment>
<dbReference type="GeneID" id="85437279"/>
<evidence type="ECO:0000256" key="1">
    <source>
        <dbReference type="SAM" id="MobiDB-lite"/>
    </source>
</evidence>
<sequence>MDVEFAKRFLRQHPGSLRMPRPGAPAAIPVLRNHGAGSRNPTATDRRPEFPDRIGRGCRGGDPQDRTVSQCTVAIASGQLFGRPPDRSTSERVLGAVPLYTPVRVPCRRGLSNAGFPCVNTVRRALGRHLAYWSRSDQDETLIPQYVDCKASCVSHPIRHAHRPNKREVATVVAQDRDCFKHRERDDETRWLVRPWRLPPWPYQAQKKRRRGKEPDDHREEPRYLAKAIHCRVSQRGTLVELHVVDRKPKTASYTLSQLLSTAIPSLNFMLVWRPGSVTTF</sequence>
<dbReference type="RefSeq" id="XP_060417862.1">
    <property type="nucleotide sequence ID" value="XM_060553039.1"/>
</dbReference>
<accession>A0AAD8V988</accession>
<gene>
    <name evidence="2" type="ORF">LY79DRAFT_403308</name>
</gene>
<feature type="region of interest" description="Disordered" evidence="1">
    <location>
        <begin position="29"/>
        <end position="65"/>
    </location>
</feature>